<sequence>MSYGGWAPYVPVAKRRANAAKEIKKLSKKGMKIDPIEIQGRKIATTFWGKAWCDHLEKFSDFDNRLPRGRTYVRNGSVCHLAISKGKVEAIVSGSELYKININISPLSANKWKNVRTQCAGQIGSMLELLQGRFSDNVMEIVTDQNKGLFPKPSEIKLACNCPDWAEMCKHIAAVLYGVGARLDHQPELLFLLRNVDHEELISAELDMQSVTAGTGKRRRLAGTDLSDVFGVDMDEPLKPVRKKTTRVKSKSSAGKKSAKKKASVKKNKKAFTPTAAAVARLRKRFKMNTAQFARLLGVSSATVSNWENSRGKLNLRQRSLDALTLVAELTLEQAARKLKRKR</sequence>
<dbReference type="CDD" id="cd00093">
    <property type="entry name" value="HTH_XRE"/>
    <property type="match status" value="1"/>
</dbReference>
<dbReference type="PANTHER" id="PTHR38133">
    <property type="entry name" value="SLR1429 PROTEIN"/>
    <property type="match status" value="1"/>
</dbReference>
<dbReference type="PROSITE" id="PS50943">
    <property type="entry name" value="HTH_CROC1"/>
    <property type="match status" value="1"/>
</dbReference>
<dbReference type="GO" id="GO:0003677">
    <property type="term" value="F:DNA binding"/>
    <property type="evidence" value="ECO:0007669"/>
    <property type="project" value="InterPro"/>
</dbReference>
<dbReference type="Gene3D" id="1.10.260.40">
    <property type="entry name" value="lambda repressor-like DNA-binding domains"/>
    <property type="match status" value="1"/>
</dbReference>
<dbReference type="GO" id="GO:0008270">
    <property type="term" value="F:zinc ion binding"/>
    <property type="evidence" value="ECO:0007669"/>
    <property type="project" value="InterPro"/>
</dbReference>
<dbReference type="AlphaFoldDB" id="A0A3B1C260"/>
<feature type="compositionally biased region" description="Basic residues" evidence="1">
    <location>
        <begin position="257"/>
        <end position="270"/>
    </location>
</feature>
<dbReference type="InterPro" id="IPR010982">
    <property type="entry name" value="Lambda_DNA-bd_dom_sf"/>
</dbReference>
<reference evidence="4" key="1">
    <citation type="submission" date="2018-06" db="EMBL/GenBank/DDBJ databases">
        <authorList>
            <person name="Zhirakovskaya E."/>
        </authorList>
    </citation>
    <scope>NUCLEOTIDE SEQUENCE</scope>
</reference>
<feature type="region of interest" description="Disordered" evidence="1">
    <location>
        <begin position="242"/>
        <end position="270"/>
    </location>
</feature>
<protein>
    <submittedName>
        <fullName evidence="4">Zinc finger, SWIM-type</fullName>
    </submittedName>
</protein>
<feature type="domain" description="SWIM-type" evidence="3">
    <location>
        <begin position="139"/>
        <end position="180"/>
    </location>
</feature>
<evidence type="ECO:0000256" key="1">
    <source>
        <dbReference type="SAM" id="MobiDB-lite"/>
    </source>
</evidence>
<evidence type="ECO:0000313" key="4">
    <source>
        <dbReference type="EMBL" id="VAX12765.1"/>
    </source>
</evidence>
<evidence type="ECO:0000259" key="2">
    <source>
        <dbReference type="PROSITE" id="PS50943"/>
    </source>
</evidence>
<feature type="domain" description="HTH cro/C1-type" evidence="2">
    <location>
        <begin position="279"/>
        <end position="309"/>
    </location>
</feature>
<dbReference type="SUPFAM" id="SSF47413">
    <property type="entry name" value="lambda repressor-like DNA-binding domains"/>
    <property type="match status" value="1"/>
</dbReference>
<dbReference type="EMBL" id="UOFZ01000064">
    <property type="protein sequence ID" value="VAX12765.1"/>
    <property type="molecule type" value="Genomic_DNA"/>
</dbReference>
<dbReference type="PROSITE" id="PS50966">
    <property type="entry name" value="ZF_SWIM"/>
    <property type="match status" value="1"/>
</dbReference>
<dbReference type="PANTHER" id="PTHR38133:SF1">
    <property type="entry name" value="SLR1429 PROTEIN"/>
    <property type="match status" value="1"/>
</dbReference>
<dbReference type="InterPro" id="IPR007527">
    <property type="entry name" value="Znf_SWIM"/>
</dbReference>
<evidence type="ECO:0000259" key="3">
    <source>
        <dbReference type="PROSITE" id="PS50966"/>
    </source>
</evidence>
<organism evidence="4">
    <name type="scientific">hydrothermal vent metagenome</name>
    <dbReference type="NCBI Taxonomy" id="652676"/>
    <lineage>
        <taxon>unclassified sequences</taxon>
        <taxon>metagenomes</taxon>
        <taxon>ecological metagenomes</taxon>
    </lineage>
</organism>
<gene>
    <name evidence="4" type="ORF">MNBD_GAMMA24-1755</name>
</gene>
<name>A0A3B1C260_9ZZZZ</name>
<proteinExistence type="predicted"/>
<dbReference type="InterPro" id="IPR001387">
    <property type="entry name" value="Cro/C1-type_HTH"/>
</dbReference>
<accession>A0A3B1C260</accession>